<accession>A0ABU9BWV6</accession>
<name>A0ABU9BWV6_9BURK</name>
<sequence length="85" mass="9305">MLMLNDAHPMLQQLEWAVRNAVAELMLYTGADTLVIDMPHEEGRPAPMVLVGQPAELLTYLRSRRAQAMSGYVPPDAAPATQMAA</sequence>
<dbReference type="RefSeq" id="WP_341428894.1">
    <property type="nucleotide sequence ID" value="NZ_JBBUTG010000029.1"/>
</dbReference>
<reference evidence="1 2" key="1">
    <citation type="submission" date="2024-04" db="EMBL/GenBank/DDBJ databases">
        <title>Novel species of the genus Ideonella isolated from streams.</title>
        <authorList>
            <person name="Lu H."/>
        </authorList>
    </citation>
    <scope>NUCLEOTIDE SEQUENCE [LARGE SCALE GENOMIC DNA]</scope>
    <source>
        <strain evidence="1 2">DXS29W</strain>
    </source>
</reference>
<proteinExistence type="predicted"/>
<evidence type="ECO:0000313" key="2">
    <source>
        <dbReference type="Proteomes" id="UP001371218"/>
    </source>
</evidence>
<gene>
    <name evidence="1" type="ORF">AACH06_26855</name>
</gene>
<protein>
    <submittedName>
        <fullName evidence="1">Uncharacterized protein</fullName>
    </submittedName>
</protein>
<organism evidence="1 2">
    <name type="scientific">Ideonella lacteola</name>
    <dbReference type="NCBI Taxonomy" id="2984193"/>
    <lineage>
        <taxon>Bacteria</taxon>
        <taxon>Pseudomonadati</taxon>
        <taxon>Pseudomonadota</taxon>
        <taxon>Betaproteobacteria</taxon>
        <taxon>Burkholderiales</taxon>
        <taxon>Sphaerotilaceae</taxon>
        <taxon>Ideonella</taxon>
    </lineage>
</organism>
<keyword evidence="2" id="KW-1185">Reference proteome</keyword>
<evidence type="ECO:0000313" key="1">
    <source>
        <dbReference type="EMBL" id="MEK8034465.1"/>
    </source>
</evidence>
<dbReference type="Proteomes" id="UP001371218">
    <property type="component" value="Unassembled WGS sequence"/>
</dbReference>
<dbReference type="EMBL" id="JBBUTG010000029">
    <property type="protein sequence ID" value="MEK8034465.1"/>
    <property type="molecule type" value="Genomic_DNA"/>
</dbReference>
<comment type="caution">
    <text evidence="1">The sequence shown here is derived from an EMBL/GenBank/DDBJ whole genome shotgun (WGS) entry which is preliminary data.</text>
</comment>